<dbReference type="Pfam" id="PF06763">
    <property type="entry name" value="Minor_tail_Z"/>
    <property type="match status" value="1"/>
</dbReference>
<dbReference type="InterPro" id="IPR010633">
    <property type="entry name" value="Phage_lambda_GpZ"/>
</dbReference>
<evidence type="ECO:0000313" key="1">
    <source>
        <dbReference type="EMBL" id="DAF93298.1"/>
    </source>
</evidence>
<name>A0A8S5UFW6_9CAUD</name>
<dbReference type="EMBL" id="BK016082">
    <property type="protein sequence ID" value="DAF93298.1"/>
    <property type="molecule type" value="Genomic_DNA"/>
</dbReference>
<protein>
    <submittedName>
        <fullName evidence="1">Minor tail protein Z</fullName>
    </submittedName>
</protein>
<proteinExistence type="predicted"/>
<reference evidence="1" key="1">
    <citation type="journal article" date="2021" name="Proc. Natl. Acad. Sci. U.S.A.">
        <title>A Catalog of Tens of Thousands of Viruses from Human Metagenomes Reveals Hidden Associations with Chronic Diseases.</title>
        <authorList>
            <person name="Tisza M.J."/>
            <person name="Buck C.B."/>
        </authorList>
    </citation>
    <scope>NUCLEOTIDE SEQUENCE</scope>
    <source>
        <strain evidence="1">CtvQY7</strain>
    </source>
</reference>
<organism evidence="1">
    <name type="scientific">Caudovirales sp. ctvQY7</name>
    <dbReference type="NCBI Taxonomy" id="2825774"/>
    <lineage>
        <taxon>Viruses</taxon>
        <taxon>Duplodnaviria</taxon>
        <taxon>Heunggongvirae</taxon>
        <taxon>Uroviricota</taxon>
        <taxon>Caudoviricetes</taxon>
    </lineage>
</organism>
<accession>A0A8S5UFW6</accession>
<sequence>MIEITVEGMERAEKILANVPKGAERAAANALNRGLSRVKTGAMRKVKEVYAVQSAALSAATNTRVRKASAGNLVGYISFSGAKIPLYKFHVTPKTPGTGQFVNAGVMKGGGTTFQSAFIAQMASGHLGIFERESKPRFPVEEIMGLAAAQMVGNEKIIEPLEEEAQKLVNERLEHEIERLLGGG</sequence>